<evidence type="ECO:0000313" key="2">
    <source>
        <dbReference type="EMBL" id="AJF07283.1"/>
    </source>
</evidence>
<keyword evidence="3" id="KW-1185">Reference proteome</keyword>
<dbReference type="AlphaFoldDB" id="A0A0B5FIU3"/>
<name>A0A0B5FIU3_9BACT</name>
<keyword evidence="1" id="KW-1133">Transmembrane helix</keyword>
<feature type="transmembrane region" description="Helical" evidence="1">
    <location>
        <begin position="6"/>
        <end position="22"/>
    </location>
</feature>
<dbReference type="RefSeq" id="WP_040201151.1">
    <property type="nucleotide sequence ID" value="NZ_CP010311.1"/>
</dbReference>
<dbReference type="KEGG" id="gsb:GSUB_12950"/>
<accession>A0A0B5FIU3</accession>
<evidence type="ECO:0000256" key="1">
    <source>
        <dbReference type="SAM" id="Phobius"/>
    </source>
</evidence>
<protein>
    <submittedName>
        <fullName evidence="2">Uncharacterized protein</fullName>
    </submittedName>
</protein>
<dbReference type="HOGENOM" id="CLU_2861387_0_0_7"/>
<sequence length="64" mass="7357">MFGFGMWEIAIFIGLLVVLFGARRAGRIVRRGVDLHGRAQDLRQQSRRLFSLESLLGNRGNRDR</sequence>
<keyword evidence="1" id="KW-0472">Membrane</keyword>
<dbReference type="STRING" id="483547.GSUB_12950"/>
<proteinExistence type="predicted"/>
<dbReference type="EMBL" id="CP010311">
    <property type="protein sequence ID" value="AJF07283.1"/>
    <property type="molecule type" value="Genomic_DNA"/>
</dbReference>
<organism evidence="2 3">
    <name type="scientific">Geoalkalibacter subterraneus</name>
    <dbReference type="NCBI Taxonomy" id="483547"/>
    <lineage>
        <taxon>Bacteria</taxon>
        <taxon>Pseudomonadati</taxon>
        <taxon>Thermodesulfobacteriota</taxon>
        <taxon>Desulfuromonadia</taxon>
        <taxon>Desulfuromonadales</taxon>
        <taxon>Geoalkalibacteraceae</taxon>
        <taxon>Geoalkalibacter</taxon>
    </lineage>
</organism>
<reference evidence="2 3" key="1">
    <citation type="journal article" date="2015" name="Genome Announc.">
        <title>Genomes of Geoalkalibacter ferrihydriticus Z-0531T and Geoalkalibacter subterraneus Red1T, Two Haloalkaliphilic Metal-Reducing Deltaproteobacteria.</title>
        <authorList>
            <person name="Badalamenti J.P."/>
            <person name="Krajmalnik-Brown R."/>
            <person name="Torres C.I."/>
            <person name="Bond D.R."/>
        </authorList>
    </citation>
    <scope>NUCLEOTIDE SEQUENCE [LARGE SCALE GENOMIC DNA]</scope>
    <source>
        <strain evidence="2 3">Red1</strain>
    </source>
</reference>
<dbReference type="Proteomes" id="UP000035036">
    <property type="component" value="Chromosome"/>
</dbReference>
<keyword evidence="1" id="KW-0812">Transmembrane</keyword>
<evidence type="ECO:0000313" key="3">
    <source>
        <dbReference type="Proteomes" id="UP000035036"/>
    </source>
</evidence>
<gene>
    <name evidence="2" type="ORF">GSUB_12950</name>
</gene>